<proteinExistence type="predicted"/>
<keyword evidence="1" id="KW-0812">Transmembrane</keyword>
<dbReference type="Pfam" id="PF07254">
    <property type="entry name" value="Cpta_toxin"/>
    <property type="match status" value="1"/>
</dbReference>
<dbReference type="OrthoDB" id="7062492at2"/>
<sequence>MNKQRPSQRITLRQSKLLIRYQHLLHAVIVLFCIAGTASNPITWIAVTITFISWTCFSFLSKQQALMEQEIIWDTTGEWQVREGKGDYQHYPAPSSCFNSHWLTILGFQQSILKRHYLLLLPDNCDADAWRRLRIRLKQDLSRLDSRMPDSYPGSR</sequence>
<keyword evidence="3" id="KW-1185">Reference proteome</keyword>
<dbReference type="InterPro" id="IPR009883">
    <property type="entry name" value="YgfX"/>
</dbReference>
<evidence type="ECO:0000313" key="3">
    <source>
        <dbReference type="Proteomes" id="UP000316649"/>
    </source>
</evidence>
<reference evidence="2 3" key="1">
    <citation type="submission" date="2019-07" db="EMBL/GenBank/DDBJ databases">
        <title>The pathways for chlorine oxyanion respiration interact through the shared metabolite chlorate.</title>
        <authorList>
            <person name="Barnum T.P."/>
            <person name="Cheng Y."/>
            <person name="Hill K.A."/>
            <person name="Lucas L.N."/>
            <person name="Carlson H.K."/>
            <person name="Coates J.D."/>
        </authorList>
    </citation>
    <scope>NUCLEOTIDE SEQUENCE [LARGE SCALE GENOMIC DNA]</scope>
    <source>
        <strain evidence="2 3">BK-1</strain>
    </source>
</reference>
<gene>
    <name evidence="2" type="ORF">FHP88_16770</name>
</gene>
<feature type="transmembrane region" description="Helical" evidence="1">
    <location>
        <begin position="21"/>
        <end position="38"/>
    </location>
</feature>
<keyword evidence="1" id="KW-0472">Membrane</keyword>
<comment type="caution">
    <text evidence="2">The sequence shown here is derived from an EMBL/GenBank/DDBJ whole genome shotgun (WGS) entry which is preliminary data.</text>
</comment>
<dbReference type="RefSeq" id="WP_144360253.1">
    <property type="nucleotide sequence ID" value="NZ_VMNH01000024.1"/>
</dbReference>
<protein>
    <recommendedName>
        <fullName evidence="4">Toxin CptA</fullName>
    </recommendedName>
</protein>
<dbReference type="Proteomes" id="UP000316649">
    <property type="component" value="Unassembled WGS sequence"/>
</dbReference>
<evidence type="ECO:0000256" key="1">
    <source>
        <dbReference type="SAM" id="Phobius"/>
    </source>
</evidence>
<name>A0A558DQ35_9GAMM</name>
<dbReference type="EMBL" id="VMNH01000024">
    <property type="protein sequence ID" value="TVO70539.1"/>
    <property type="molecule type" value="Genomic_DNA"/>
</dbReference>
<evidence type="ECO:0000313" key="2">
    <source>
        <dbReference type="EMBL" id="TVO70539.1"/>
    </source>
</evidence>
<dbReference type="AlphaFoldDB" id="A0A558DQ35"/>
<evidence type="ECO:0008006" key="4">
    <source>
        <dbReference type="Google" id="ProtNLM"/>
    </source>
</evidence>
<organism evidence="2 3">
    <name type="scientific">Sedimenticola selenatireducens</name>
    <dbReference type="NCBI Taxonomy" id="191960"/>
    <lineage>
        <taxon>Bacteria</taxon>
        <taxon>Pseudomonadati</taxon>
        <taxon>Pseudomonadota</taxon>
        <taxon>Gammaproteobacteria</taxon>
        <taxon>Chromatiales</taxon>
        <taxon>Sedimenticolaceae</taxon>
        <taxon>Sedimenticola</taxon>
    </lineage>
</organism>
<keyword evidence="1" id="KW-1133">Transmembrane helix</keyword>
<accession>A0A558DQ35</accession>
<feature type="transmembrane region" description="Helical" evidence="1">
    <location>
        <begin position="44"/>
        <end position="61"/>
    </location>
</feature>